<comment type="caution">
    <text evidence="2">The sequence shown here is derived from an EMBL/GenBank/DDBJ whole genome shotgun (WGS) entry which is preliminary data.</text>
</comment>
<evidence type="ECO:0000256" key="1">
    <source>
        <dbReference type="SAM" id="MobiDB-lite"/>
    </source>
</evidence>
<organism evidence="2 3">
    <name type="scientific">Phytophthora pseudosyringae</name>
    <dbReference type="NCBI Taxonomy" id="221518"/>
    <lineage>
        <taxon>Eukaryota</taxon>
        <taxon>Sar</taxon>
        <taxon>Stramenopiles</taxon>
        <taxon>Oomycota</taxon>
        <taxon>Peronosporomycetes</taxon>
        <taxon>Peronosporales</taxon>
        <taxon>Peronosporaceae</taxon>
        <taxon>Phytophthora</taxon>
    </lineage>
</organism>
<gene>
    <name evidence="2" type="ORF">PHYPSEUDO_012684</name>
</gene>
<feature type="compositionally biased region" description="Polar residues" evidence="1">
    <location>
        <begin position="117"/>
        <end position="137"/>
    </location>
</feature>
<feature type="compositionally biased region" description="Basic and acidic residues" evidence="1">
    <location>
        <begin position="139"/>
        <end position="149"/>
    </location>
</feature>
<proteinExistence type="predicted"/>
<evidence type="ECO:0000313" key="2">
    <source>
        <dbReference type="EMBL" id="KAG7376818.1"/>
    </source>
</evidence>
<dbReference type="EMBL" id="JAGDFM010000617">
    <property type="protein sequence ID" value="KAG7376818.1"/>
    <property type="molecule type" value="Genomic_DNA"/>
</dbReference>
<dbReference type="AlphaFoldDB" id="A0A8T1V9P2"/>
<sequence length="149" mass="17244">MDRTKLLQPRLRRTQPPPVAIKSRGRSHHQYLQELVNLSSIEFLDVSSFHLVAVKWKFMDSTSHRIRKQWKLTGASSVPGSKSSCGPGIDKAQHVRVEVEFLLLYSSLWTRRRKFRSNQSTPSTGKRTYRQDQTTLQEDPAKDPPTERN</sequence>
<evidence type="ECO:0000313" key="3">
    <source>
        <dbReference type="Proteomes" id="UP000694044"/>
    </source>
</evidence>
<reference evidence="2" key="1">
    <citation type="submission" date="2021-02" db="EMBL/GenBank/DDBJ databases">
        <authorList>
            <person name="Palmer J.M."/>
        </authorList>
    </citation>
    <scope>NUCLEOTIDE SEQUENCE</scope>
    <source>
        <strain evidence="2">SCRP734</strain>
    </source>
</reference>
<protein>
    <submittedName>
        <fullName evidence="2">Uncharacterized protein</fullName>
    </submittedName>
</protein>
<accession>A0A8T1V9P2</accession>
<name>A0A8T1V9P2_9STRA</name>
<dbReference type="Proteomes" id="UP000694044">
    <property type="component" value="Unassembled WGS sequence"/>
</dbReference>
<feature type="region of interest" description="Disordered" evidence="1">
    <location>
        <begin position="115"/>
        <end position="149"/>
    </location>
</feature>
<keyword evidence="3" id="KW-1185">Reference proteome</keyword>